<dbReference type="AlphaFoldDB" id="A0A1J4K2F8"/>
<dbReference type="EMBL" id="MLAK01000818">
    <property type="protein sequence ID" value="OHT03677.1"/>
    <property type="molecule type" value="Genomic_DNA"/>
</dbReference>
<organism evidence="3 4">
    <name type="scientific">Tritrichomonas foetus</name>
    <dbReference type="NCBI Taxonomy" id="1144522"/>
    <lineage>
        <taxon>Eukaryota</taxon>
        <taxon>Metamonada</taxon>
        <taxon>Parabasalia</taxon>
        <taxon>Tritrichomonadida</taxon>
        <taxon>Tritrichomonadidae</taxon>
        <taxon>Tritrichomonas</taxon>
    </lineage>
</organism>
<gene>
    <name evidence="3" type="ORF">TRFO_28869</name>
</gene>
<protein>
    <submittedName>
        <fullName evidence="3">Uncharacterized protein</fullName>
    </submittedName>
</protein>
<proteinExistence type="predicted"/>
<evidence type="ECO:0000313" key="3">
    <source>
        <dbReference type="EMBL" id="OHT03677.1"/>
    </source>
</evidence>
<dbReference type="RefSeq" id="XP_068356813.1">
    <property type="nucleotide sequence ID" value="XM_068506433.1"/>
</dbReference>
<feature type="region of interest" description="Disordered" evidence="1">
    <location>
        <begin position="58"/>
        <end position="86"/>
    </location>
</feature>
<dbReference type="Proteomes" id="UP000179807">
    <property type="component" value="Unassembled WGS sequence"/>
</dbReference>
<reference evidence="3" key="1">
    <citation type="submission" date="2016-10" db="EMBL/GenBank/DDBJ databases">
        <authorList>
            <person name="Benchimol M."/>
            <person name="Almeida L.G."/>
            <person name="Vasconcelos A.T."/>
            <person name="Perreira-Neves A."/>
            <person name="Rosa I.A."/>
            <person name="Tasca T."/>
            <person name="Bogo M.R."/>
            <person name="de Souza W."/>
        </authorList>
    </citation>
    <scope>NUCLEOTIDE SEQUENCE [LARGE SCALE GENOMIC DNA]</scope>
    <source>
        <strain evidence="3">K</strain>
    </source>
</reference>
<evidence type="ECO:0000256" key="2">
    <source>
        <dbReference type="SAM" id="Phobius"/>
    </source>
</evidence>
<accession>A0A1J4K2F8</accession>
<name>A0A1J4K2F8_9EUKA</name>
<feature type="transmembrane region" description="Helical" evidence="2">
    <location>
        <begin position="6"/>
        <end position="24"/>
    </location>
</feature>
<feature type="compositionally biased region" description="Polar residues" evidence="1">
    <location>
        <begin position="74"/>
        <end position="85"/>
    </location>
</feature>
<keyword evidence="2" id="KW-0812">Transmembrane</keyword>
<keyword evidence="2" id="KW-0472">Membrane</keyword>
<comment type="caution">
    <text evidence="3">The sequence shown here is derived from an EMBL/GenBank/DDBJ whole genome shotgun (WGS) entry which is preliminary data.</text>
</comment>
<keyword evidence="2" id="KW-1133">Transmembrane helix</keyword>
<sequence>MITNSIIFLFLICGLYSMNGFHLYRSQKGEQKFFYRSINVTEIIFRANFIVDLSKKSNNHDQDKQTEQKEQIAEKNNTQQPANRENISHIRTIEEIYLENIYDDFNSYPNINHADIDNHPLVQKVKGLNFKDTVRELKLTRQLSSLNETERGAIVKIISDFSILEPLIEADAKCQAEIQSSTKCEDYSQNLGPERSKPIKIGHLLLFGFESDVLEIHLHEIYDFVDKIFITEAERTHFMN</sequence>
<feature type="compositionally biased region" description="Basic and acidic residues" evidence="1">
    <location>
        <begin position="58"/>
        <end position="73"/>
    </location>
</feature>
<keyword evidence="4" id="KW-1185">Reference proteome</keyword>
<evidence type="ECO:0000256" key="1">
    <source>
        <dbReference type="SAM" id="MobiDB-lite"/>
    </source>
</evidence>
<dbReference type="GeneID" id="94841137"/>
<dbReference type="VEuPathDB" id="TrichDB:TRFO_28869"/>
<evidence type="ECO:0000313" key="4">
    <source>
        <dbReference type="Proteomes" id="UP000179807"/>
    </source>
</evidence>